<dbReference type="Proteomes" id="UP000188586">
    <property type="component" value="Unassembled WGS sequence"/>
</dbReference>
<organism evidence="2 3">
    <name type="scientific">Leptospirillum ferriphilum</name>
    <dbReference type="NCBI Taxonomy" id="178606"/>
    <lineage>
        <taxon>Bacteria</taxon>
        <taxon>Pseudomonadati</taxon>
        <taxon>Nitrospirota</taxon>
        <taxon>Nitrospiria</taxon>
        <taxon>Nitrospirales</taxon>
        <taxon>Nitrospiraceae</taxon>
        <taxon>Leptospirillum</taxon>
    </lineage>
</organism>
<accession>A0A1V3SV68</accession>
<protein>
    <recommendedName>
        <fullName evidence="1">DUF6036 domain-containing protein</fullName>
    </recommendedName>
</protein>
<evidence type="ECO:0000259" key="1">
    <source>
        <dbReference type="Pfam" id="PF19502"/>
    </source>
</evidence>
<name>A0A1V3SV68_9BACT</name>
<dbReference type="AlphaFoldDB" id="A0A1V3SV68"/>
<dbReference type="Pfam" id="PF19502">
    <property type="entry name" value="DUF6036"/>
    <property type="match status" value="1"/>
</dbReference>
<evidence type="ECO:0000313" key="3">
    <source>
        <dbReference type="Proteomes" id="UP000188586"/>
    </source>
</evidence>
<proteinExistence type="predicted"/>
<dbReference type="InterPro" id="IPR043519">
    <property type="entry name" value="NT_sf"/>
</dbReference>
<sequence length="187" mass="21150">MAEDHLNITNIHSLNECLVFAKNQAFPIGLIVIGGVAMELYGLPRGTMDIDAEISCDSDFYEALVHHLKEKGIQFNIGDNIDHWGVVPLPSGYRERARRIFEDHGTEVKILDPLDFIFSKLRRGVAQDMEDALAVARHFALSSQDVSDHTNKVNFPLSDETFLFKKRLRQFLAILEKDSDQQGKNPV</sequence>
<dbReference type="SUPFAM" id="SSF81301">
    <property type="entry name" value="Nucleotidyltransferase"/>
    <property type="match status" value="1"/>
</dbReference>
<comment type="caution">
    <text evidence="2">The sequence shown here is derived from an EMBL/GenBank/DDBJ whole genome shotgun (WGS) entry which is preliminary data.</text>
</comment>
<evidence type="ECO:0000313" key="2">
    <source>
        <dbReference type="EMBL" id="OOH72164.1"/>
    </source>
</evidence>
<dbReference type="InterPro" id="IPR045792">
    <property type="entry name" value="DUF6036"/>
</dbReference>
<feature type="domain" description="DUF6036" evidence="1">
    <location>
        <begin position="28"/>
        <end position="133"/>
    </location>
</feature>
<dbReference type="EMBL" id="MPOJ01000015">
    <property type="protein sequence ID" value="OOH72164.1"/>
    <property type="molecule type" value="Genomic_DNA"/>
</dbReference>
<gene>
    <name evidence="2" type="ORF">BOX24_07160</name>
</gene>
<reference evidence="2 3" key="1">
    <citation type="submission" date="2016-11" db="EMBL/GenBank/DDBJ databases">
        <title>Comparative genomics of co-occurring bacteria in distinct bioleaching systems unravels niche-specific adaptation.</title>
        <authorList>
            <person name="Zhang X."/>
            <person name="Liu X."/>
            <person name="Yin H."/>
        </authorList>
    </citation>
    <scope>NUCLEOTIDE SEQUENCE [LARGE SCALE GENOMIC DNA]</scope>
    <source>
        <strain evidence="2 3">DX</strain>
    </source>
</reference>